<dbReference type="GO" id="GO:0009231">
    <property type="term" value="P:riboflavin biosynthetic process"/>
    <property type="evidence" value="ECO:0007669"/>
    <property type="project" value="InterPro"/>
</dbReference>
<name>A0A7X0M647_9ACTN</name>
<protein>
    <submittedName>
        <fullName evidence="2">Dihydrofolate reductase</fullName>
    </submittedName>
</protein>
<feature type="domain" description="Bacterial bifunctional deaminase-reductase C-terminal" evidence="1">
    <location>
        <begin position="4"/>
        <end position="186"/>
    </location>
</feature>
<comment type="caution">
    <text evidence="2">The sequence shown here is derived from an EMBL/GenBank/DDBJ whole genome shotgun (WGS) entry which is preliminary data.</text>
</comment>
<organism evidence="2 3">
    <name type="scientific">Sphaerisporangium rubeum</name>
    <dbReference type="NCBI Taxonomy" id="321317"/>
    <lineage>
        <taxon>Bacteria</taxon>
        <taxon>Bacillati</taxon>
        <taxon>Actinomycetota</taxon>
        <taxon>Actinomycetes</taxon>
        <taxon>Streptosporangiales</taxon>
        <taxon>Streptosporangiaceae</taxon>
        <taxon>Sphaerisporangium</taxon>
    </lineage>
</organism>
<evidence type="ECO:0000313" key="3">
    <source>
        <dbReference type="Proteomes" id="UP000555564"/>
    </source>
</evidence>
<dbReference type="Proteomes" id="UP000555564">
    <property type="component" value="Unassembled WGS sequence"/>
</dbReference>
<dbReference type="RefSeq" id="WP_184978797.1">
    <property type="nucleotide sequence ID" value="NZ_BAAALO010000055.1"/>
</dbReference>
<dbReference type="Gene3D" id="3.40.430.10">
    <property type="entry name" value="Dihydrofolate Reductase, subunit A"/>
    <property type="match status" value="1"/>
</dbReference>
<sequence>MRIVIVEFMTLDGVVQAPGGVDEDTDGGFANGAWSIPFFDNEVVGGLFDGGLATAEALLYGRRTWQGMSVAWPPRAGDPFADRMNAIQKYVVSDSLSDDEMTWNTTRIPGGEALDRIRELKEKDGGDLLVMGSATLARALVEADLVDELRLAIEPVLVGGGKKIFSEGGDLRTFELVSVTTSEKGVNACVYRRVAGA</sequence>
<dbReference type="Pfam" id="PF01872">
    <property type="entry name" value="RibD_C"/>
    <property type="match status" value="1"/>
</dbReference>
<dbReference type="GO" id="GO:0008703">
    <property type="term" value="F:5-amino-6-(5-phosphoribosylamino)uracil reductase activity"/>
    <property type="evidence" value="ECO:0007669"/>
    <property type="project" value="InterPro"/>
</dbReference>
<reference evidence="2 3" key="1">
    <citation type="submission" date="2020-08" db="EMBL/GenBank/DDBJ databases">
        <title>Sequencing the genomes of 1000 actinobacteria strains.</title>
        <authorList>
            <person name="Klenk H.-P."/>
        </authorList>
    </citation>
    <scope>NUCLEOTIDE SEQUENCE [LARGE SCALE GENOMIC DNA]</scope>
    <source>
        <strain evidence="2 3">DSM 44936</strain>
    </source>
</reference>
<proteinExistence type="predicted"/>
<evidence type="ECO:0000259" key="1">
    <source>
        <dbReference type="Pfam" id="PF01872"/>
    </source>
</evidence>
<dbReference type="EMBL" id="JACHIU010000001">
    <property type="protein sequence ID" value="MBB6471619.1"/>
    <property type="molecule type" value="Genomic_DNA"/>
</dbReference>
<dbReference type="InterPro" id="IPR002734">
    <property type="entry name" value="RibDG_C"/>
</dbReference>
<keyword evidence="3" id="KW-1185">Reference proteome</keyword>
<dbReference type="InterPro" id="IPR024072">
    <property type="entry name" value="DHFR-like_dom_sf"/>
</dbReference>
<gene>
    <name evidence="2" type="ORF">BJ992_001050</name>
</gene>
<dbReference type="InterPro" id="IPR050765">
    <property type="entry name" value="Riboflavin_Biosynth_HTPR"/>
</dbReference>
<dbReference type="PANTHER" id="PTHR38011:SF2">
    <property type="entry name" value="BIFUNCTIONAL DEAMINASE-REDUCTASE DOMAIN PROTEIN"/>
    <property type="match status" value="1"/>
</dbReference>
<evidence type="ECO:0000313" key="2">
    <source>
        <dbReference type="EMBL" id="MBB6471619.1"/>
    </source>
</evidence>
<dbReference type="AlphaFoldDB" id="A0A7X0M647"/>
<dbReference type="PANTHER" id="PTHR38011">
    <property type="entry name" value="DIHYDROFOLATE REDUCTASE FAMILY PROTEIN (AFU_ORTHOLOGUE AFUA_8G06820)"/>
    <property type="match status" value="1"/>
</dbReference>
<accession>A0A7X0M647</accession>
<dbReference type="SUPFAM" id="SSF53597">
    <property type="entry name" value="Dihydrofolate reductase-like"/>
    <property type="match status" value="1"/>
</dbReference>